<keyword evidence="4" id="KW-1185">Reference proteome</keyword>
<feature type="chain" id="PRO_5041338652" evidence="2">
    <location>
        <begin position="18"/>
        <end position="196"/>
    </location>
</feature>
<proteinExistence type="predicted"/>
<protein>
    <submittedName>
        <fullName evidence="3">Uncharacterized protein</fullName>
    </submittedName>
</protein>
<name>A0AA36GF01_9BILA</name>
<feature type="signal peptide" evidence="2">
    <location>
        <begin position="1"/>
        <end position="17"/>
    </location>
</feature>
<dbReference type="EMBL" id="CATQJA010002664">
    <property type="protein sequence ID" value="CAJ0582831.1"/>
    <property type="molecule type" value="Genomic_DNA"/>
</dbReference>
<gene>
    <name evidence="3" type="ORF">MSPICULIGERA_LOCUS20961</name>
</gene>
<evidence type="ECO:0000313" key="4">
    <source>
        <dbReference type="Proteomes" id="UP001177023"/>
    </source>
</evidence>
<comment type="caution">
    <text evidence="3">The sequence shown here is derived from an EMBL/GenBank/DDBJ whole genome shotgun (WGS) entry which is preliminary data.</text>
</comment>
<evidence type="ECO:0000256" key="2">
    <source>
        <dbReference type="SAM" id="SignalP"/>
    </source>
</evidence>
<dbReference type="Proteomes" id="UP001177023">
    <property type="component" value="Unassembled WGS sequence"/>
</dbReference>
<accession>A0AA36GF01</accession>
<feature type="compositionally biased region" description="Low complexity" evidence="1">
    <location>
        <begin position="87"/>
        <end position="101"/>
    </location>
</feature>
<evidence type="ECO:0000256" key="1">
    <source>
        <dbReference type="SAM" id="MobiDB-lite"/>
    </source>
</evidence>
<organism evidence="3 4">
    <name type="scientific">Mesorhabditis spiculigera</name>
    <dbReference type="NCBI Taxonomy" id="96644"/>
    <lineage>
        <taxon>Eukaryota</taxon>
        <taxon>Metazoa</taxon>
        <taxon>Ecdysozoa</taxon>
        <taxon>Nematoda</taxon>
        <taxon>Chromadorea</taxon>
        <taxon>Rhabditida</taxon>
        <taxon>Rhabditina</taxon>
        <taxon>Rhabditomorpha</taxon>
        <taxon>Rhabditoidea</taxon>
        <taxon>Rhabditidae</taxon>
        <taxon>Mesorhabditinae</taxon>
        <taxon>Mesorhabditis</taxon>
    </lineage>
</organism>
<feature type="region of interest" description="Disordered" evidence="1">
    <location>
        <begin position="47"/>
        <end position="101"/>
    </location>
</feature>
<feature type="compositionally biased region" description="Polar residues" evidence="1">
    <location>
        <begin position="147"/>
        <end position="160"/>
    </location>
</feature>
<feature type="non-terminal residue" evidence="3">
    <location>
        <position position="196"/>
    </location>
</feature>
<dbReference type="AlphaFoldDB" id="A0AA36GF01"/>
<reference evidence="3" key="1">
    <citation type="submission" date="2023-06" db="EMBL/GenBank/DDBJ databases">
        <authorList>
            <person name="Delattre M."/>
        </authorList>
    </citation>
    <scope>NUCLEOTIDE SEQUENCE</scope>
    <source>
        <strain evidence="3">AF72</strain>
    </source>
</reference>
<feature type="region of interest" description="Disordered" evidence="1">
    <location>
        <begin position="124"/>
        <end position="170"/>
    </location>
</feature>
<keyword evidence="2" id="KW-0732">Signal</keyword>
<evidence type="ECO:0000313" key="3">
    <source>
        <dbReference type="EMBL" id="CAJ0582831.1"/>
    </source>
</evidence>
<sequence>MARFIALILLSVPATIAGDAYGGSVPAPIQNHVTENPEAFQSDFHPQQAFQPQPSGPFRQPSFSHEIYPRPQFSSGGSSYGLPPAPAAFQQESTASSTSAQFTMPTAPTVVPTVLPSVNEQPVHEPVANQNSGSAGSAYGLPPAPQTAATDRYTTSTATPTLRIRADDSDEVEQEKKAEELRRFRFWRNLHRKIRV</sequence>